<evidence type="ECO:0000256" key="1">
    <source>
        <dbReference type="ARBA" id="ARBA00022801"/>
    </source>
</evidence>
<dbReference type="Pfam" id="PF03372">
    <property type="entry name" value="Exo_endo_phos"/>
    <property type="match status" value="1"/>
</dbReference>
<dbReference type="InterPro" id="IPR036881">
    <property type="entry name" value="Glyco_hydro_3_C_sf"/>
</dbReference>
<organism evidence="6">
    <name type="scientific">Fagus sylvatica</name>
    <name type="common">Beechnut</name>
    <dbReference type="NCBI Taxonomy" id="28930"/>
    <lineage>
        <taxon>Eukaryota</taxon>
        <taxon>Viridiplantae</taxon>
        <taxon>Streptophyta</taxon>
        <taxon>Embryophyta</taxon>
        <taxon>Tracheophyta</taxon>
        <taxon>Spermatophyta</taxon>
        <taxon>Magnoliopsida</taxon>
        <taxon>eudicotyledons</taxon>
        <taxon>Gunneridae</taxon>
        <taxon>Pentapetalae</taxon>
        <taxon>rosids</taxon>
        <taxon>fabids</taxon>
        <taxon>Fagales</taxon>
        <taxon>Fagaceae</taxon>
        <taxon>Fagus</taxon>
    </lineage>
</organism>
<dbReference type="InterPro" id="IPR044993">
    <property type="entry name" value="BXL"/>
</dbReference>
<dbReference type="PANTHER" id="PTHR42721">
    <property type="entry name" value="SUGAR HYDROLASE-RELATED"/>
    <property type="match status" value="1"/>
</dbReference>
<dbReference type="InterPro" id="IPR005135">
    <property type="entry name" value="Endo/exonuclease/phosphatase"/>
</dbReference>
<dbReference type="InterPro" id="IPR002772">
    <property type="entry name" value="Glyco_hydro_3_C"/>
</dbReference>
<evidence type="ECO:0000256" key="2">
    <source>
        <dbReference type="ARBA" id="ARBA00023295"/>
    </source>
</evidence>
<name>A0A2N9IPZ1_FAGSY</name>
<gene>
    <name evidence="6" type="ORF">FSB_LOCUS54460</name>
</gene>
<feature type="region of interest" description="Disordered" evidence="3">
    <location>
        <begin position="107"/>
        <end position="135"/>
    </location>
</feature>
<feature type="domain" description="Glycoside hydrolase family 3 C-terminal" evidence="4">
    <location>
        <begin position="684"/>
        <end position="859"/>
    </location>
</feature>
<evidence type="ECO:0000259" key="5">
    <source>
        <dbReference type="Pfam" id="PF03372"/>
    </source>
</evidence>
<keyword evidence="1" id="KW-0378">Hydrolase</keyword>
<reference evidence="6" key="1">
    <citation type="submission" date="2018-02" db="EMBL/GenBank/DDBJ databases">
        <authorList>
            <person name="Cohen D.B."/>
            <person name="Kent A.D."/>
        </authorList>
    </citation>
    <scope>NUCLEOTIDE SEQUENCE</scope>
</reference>
<evidence type="ECO:0000313" key="6">
    <source>
        <dbReference type="EMBL" id="SPD26578.1"/>
    </source>
</evidence>
<evidence type="ECO:0000259" key="4">
    <source>
        <dbReference type="Pfam" id="PF01915"/>
    </source>
</evidence>
<dbReference type="GO" id="GO:0031222">
    <property type="term" value="P:arabinan catabolic process"/>
    <property type="evidence" value="ECO:0007669"/>
    <property type="project" value="TreeGrafter"/>
</dbReference>
<protein>
    <submittedName>
        <fullName evidence="6">Uncharacterized protein</fullName>
    </submittedName>
</protein>
<dbReference type="Pfam" id="PF01915">
    <property type="entry name" value="Glyco_hydro_3_C"/>
    <property type="match status" value="1"/>
</dbReference>
<feature type="compositionally biased region" description="Polar residues" evidence="3">
    <location>
        <begin position="109"/>
        <end position="118"/>
    </location>
</feature>
<dbReference type="GO" id="GO:0046556">
    <property type="term" value="F:alpha-L-arabinofuranosidase activity"/>
    <property type="evidence" value="ECO:0007669"/>
    <property type="project" value="TreeGrafter"/>
</dbReference>
<dbReference type="GO" id="GO:0045493">
    <property type="term" value="P:xylan catabolic process"/>
    <property type="evidence" value="ECO:0007669"/>
    <property type="project" value="InterPro"/>
</dbReference>
<dbReference type="EMBL" id="OIVN01006159">
    <property type="protein sequence ID" value="SPD26578.1"/>
    <property type="molecule type" value="Genomic_DNA"/>
</dbReference>
<feature type="domain" description="Endonuclease/exonuclease/phosphatase" evidence="5">
    <location>
        <begin position="472"/>
        <end position="520"/>
    </location>
</feature>
<feature type="region of interest" description="Disordered" evidence="3">
    <location>
        <begin position="1"/>
        <end position="22"/>
    </location>
</feature>
<keyword evidence="2" id="KW-0326">Glycosidase</keyword>
<dbReference type="SUPFAM" id="SSF52279">
    <property type="entry name" value="Beta-D-glucan exohydrolase, C-terminal domain"/>
    <property type="match status" value="1"/>
</dbReference>
<proteinExistence type="predicted"/>
<dbReference type="InterPro" id="IPR036691">
    <property type="entry name" value="Endo/exonu/phosph_ase_sf"/>
</dbReference>
<dbReference type="PANTHER" id="PTHR42721:SF45">
    <property type="entry name" value="BETA-D-XYLOSIDASE 2-RELATED"/>
    <property type="match status" value="1"/>
</dbReference>
<accession>A0A2N9IPZ1</accession>
<dbReference type="Gene3D" id="3.60.10.10">
    <property type="entry name" value="Endonuclease/exonuclease/phosphatase"/>
    <property type="match status" value="1"/>
</dbReference>
<dbReference type="Gene3D" id="3.40.50.1700">
    <property type="entry name" value="Glycoside hydrolase family 3 C-terminal domain"/>
    <property type="match status" value="1"/>
</dbReference>
<evidence type="ECO:0000256" key="3">
    <source>
        <dbReference type="SAM" id="MobiDB-lite"/>
    </source>
</evidence>
<dbReference type="GO" id="GO:0009044">
    <property type="term" value="F:xylan 1,4-beta-xylosidase activity"/>
    <property type="evidence" value="ECO:0007669"/>
    <property type="project" value="InterPro"/>
</dbReference>
<dbReference type="AlphaFoldDB" id="A0A2N9IPZ1"/>
<sequence length="888" mass="97851">MEAATTAGGGGGGNTLSDGSPLDSNNLMDLPLNGGLYTWCSGSDQPSMSCIDRVLVSVDVSQKLLPKPLLDHSPLLVEASGMARGKSSFKFKNMWLKSEGFVHTKFEQRPNQSPNETFSVPMKPSHSCREKQQQQEEDEEVIRCQKYTRNAKKVQLRTRDALERLERLEYSTGVSMESQFPYLSSSIKRDLTHIQSLCVEMDRLCRSLPSKSHHDLLKRVIEISCLSNHGGRFLDVSEYHSGTHQGNIRIHDGWRGARWLLFEFQVKPRAPRELLLSQRPESPSSKEGASDLEYQGESLVWSRLGSRMASVVGILMVGWPCDDGTGDDSPIRDSLEVLPQVVLPMKLTMVEVNQSREVWGVESSSLNSEGPSMEEDVVPLHLVTYPFDNDCATKELTTESCMFGGTMEEWVRGEYQSPLSYVPLDRLDPIDFSVFTQNYTGDALSLEEVMSEENEADDLSTGSNRNDEERILSWNVRGLNNPRKRELVKNLLRDWKGDVVCLQETKLAAVDLKIIGSLWGNMYVGWEVLNAINTAEGILLIGSDQPSMSCINKVLVSVDWEEHFPDVSQKLLPRPLSDHNPLLVEAGGMIQRNFLWGGTAEASKHPLVKWDTVCSPIAQGGLGFRKLVTFNHALLGIGVLNGFGDLMVVGFGGYNAWESFPALYDCASNQAATISEVLVCENGKYAKTIHQQGCDDVACTTDKLFGEAVNAASQADATVLVTGLDQSIEAEFKDRAGLLLPGRRQELVSKVAAASKGPTILVLMSGGPIDLAFAKNDPRIGAILWAGYPGQAGGAAIADILFGAYNPGGRLPMTWYPQDYLTNLPMTTMAMRSSKSYPGRTYRFYKGSVVYKFGYGISYTKFVHTIASAPTVVSIPLDGRHARGNTTI</sequence>
<dbReference type="SUPFAM" id="SSF56219">
    <property type="entry name" value="DNase I-like"/>
    <property type="match status" value="1"/>
</dbReference>